<dbReference type="RefSeq" id="WP_104431429.1">
    <property type="nucleotide sequence ID" value="NZ_PTJD01000002.1"/>
</dbReference>
<dbReference type="OrthoDB" id="4541167at2"/>
<keyword evidence="2" id="KW-1185">Reference proteome</keyword>
<evidence type="ECO:0000313" key="2">
    <source>
        <dbReference type="Proteomes" id="UP000239485"/>
    </source>
</evidence>
<proteinExistence type="predicted"/>
<organism evidence="1 2">
    <name type="scientific">Kineococcus xinjiangensis</name>
    <dbReference type="NCBI Taxonomy" id="512762"/>
    <lineage>
        <taxon>Bacteria</taxon>
        <taxon>Bacillati</taxon>
        <taxon>Actinomycetota</taxon>
        <taxon>Actinomycetes</taxon>
        <taxon>Kineosporiales</taxon>
        <taxon>Kineosporiaceae</taxon>
        <taxon>Kineococcus</taxon>
    </lineage>
</organism>
<dbReference type="EMBL" id="PTJD01000002">
    <property type="protein sequence ID" value="PPK97979.1"/>
    <property type="molecule type" value="Genomic_DNA"/>
</dbReference>
<dbReference type="Proteomes" id="UP000239485">
    <property type="component" value="Unassembled WGS sequence"/>
</dbReference>
<gene>
    <name evidence="1" type="ORF">CLV92_102130</name>
</gene>
<evidence type="ECO:0000313" key="1">
    <source>
        <dbReference type="EMBL" id="PPK97979.1"/>
    </source>
</evidence>
<protein>
    <submittedName>
        <fullName evidence="1">Uncharacterized protein</fullName>
    </submittedName>
</protein>
<name>A0A2S6IUW9_9ACTN</name>
<reference evidence="1 2" key="1">
    <citation type="submission" date="2018-02" db="EMBL/GenBank/DDBJ databases">
        <title>Genomic Encyclopedia of Archaeal and Bacterial Type Strains, Phase II (KMG-II): from individual species to whole genera.</title>
        <authorList>
            <person name="Goeker M."/>
        </authorList>
    </citation>
    <scope>NUCLEOTIDE SEQUENCE [LARGE SCALE GENOMIC DNA]</scope>
    <source>
        <strain evidence="1 2">DSM 22857</strain>
    </source>
</reference>
<comment type="caution">
    <text evidence="1">The sequence shown here is derived from an EMBL/GenBank/DDBJ whole genome shotgun (WGS) entry which is preliminary data.</text>
</comment>
<sequence length="136" mass="15204">MTEPDRQDIKSLVIPTCDWVLQWRGDGYWRETHLQLHQEELAGRSTADELDWGKWTGQAAITGRGGSWDGSPTGWSLFGEVPEGGGVDVHVRLTDGTEPTIHHIGWLWACWWHGLPQAASVEVGPRTISLPFTKPH</sequence>
<accession>A0A2S6IUW9</accession>
<dbReference type="AlphaFoldDB" id="A0A2S6IUW9"/>